<gene>
    <name evidence="1" type="ORF">F1C79_27310</name>
</gene>
<evidence type="ECO:0008006" key="3">
    <source>
        <dbReference type="Google" id="ProtNLM"/>
    </source>
</evidence>
<dbReference type="Proteomes" id="UP000326659">
    <property type="component" value="Chromosome"/>
</dbReference>
<protein>
    <recommendedName>
        <fullName evidence="3">Lipoprotein</fullName>
    </recommendedName>
</protein>
<sequence>MKKILISSLLITSGCSPLQQAPLMYTSKQVFGVDISAPTTESTGVTMNLGFKNVDAAYVPIAVSKDGQNIALVSATYGQGDTNQKKADSTQLSRINELKSALEQQKFSANLADGNSKALIAAGEYNRLAAVGKSTGDVTQAKAYVAANKSVFALPQLTPLQQYTSQGTEIPDQDMDDIKNKQQSALKDAADDAANVEKAQKELAALLYVNRQDAMSVYGSFGSSTGKDSSTLSNKLGKMFSTGVAAQNLTEGIAAEGKASAAGQFLANCIEITKALDAAKQKQFAEDCSKAALSQ</sequence>
<evidence type="ECO:0000313" key="1">
    <source>
        <dbReference type="EMBL" id="QEY75033.1"/>
    </source>
</evidence>
<dbReference type="RefSeq" id="WP_151189115.1">
    <property type="nucleotide sequence ID" value="NZ_CP043626.1"/>
</dbReference>
<dbReference type="KEGG" id="pden:F1C79_27310"/>
<reference evidence="1 2" key="1">
    <citation type="submission" date="2019-09" db="EMBL/GenBank/DDBJ databases">
        <title>Prosopis cineraria nodule microbiome.</title>
        <authorList>
            <person name="Chaluvadi S.R."/>
            <person name="Ali R."/>
            <person name="Wang X."/>
        </authorList>
    </citation>
    <scope>NUCLEOTIDE SEQUENCE [LARGE SCALE GENOMIC DNA]</scope>
    <source>
        <strain evidence="1 2">BG1</strain>
    </source>
</reference>
<accession>A0A9X7N4S9</accession>
<keyword evidence="2" id="KW-1185">Reference proteome</keyword>
<name>A0A9X7N4S9_PSEDE</name>
<evidence type="ECO:0000313" key="2">
    <source>
        <dbReference type="Proteomes" id="UP000326659"/>
    </source>
</evidence>
<dbReference type="OrthoDB" id="9157625at2"/>
<dbReference type="PROSITE" id="PS51257">
    <property type="entry name" value="PROKAR_LIPOPROTEIN"/>
    <property type="match status" value="1"/>
</dbReference>
<dbReference type="EMBL" id="CP043626">
    <property type="protein sequence ID" value="QEY75033.1"/>
    <property type="molecule type" value="Genomic_DNA"/>
</dbReference>
<organism evidence="1 2">
    <name type="scientific">Pseudomonas denitrificans</name>
    <dbReference type="NCBI Taxonomy" id="43306"/>
    <lineage>
        <taxon>Bacteria</taxon>
        <taxon>Pseudomonadati</taxon>
        <taxon>Pseudomonadota</taxon>
        <taxon>Gammaproteobacteria</taxon>
        <taxon>Pseudomonadales</taxon>
        <taxon>Pseudomonadaceae</taxon>
        <taxon>Halopseudomonas</taxon>
    </lineage>
</organism>
<proteinExistence type="predicted"/>
<dbReference type="AlphaFoldDB" id="A0A9X7N4S9"/>